<dbReference type="AlphaFoldDB" id="A0A6A3XG59"/>
<dbReference type="Proteomes" id="UP000476176">
    <property type="component" value="Unassembled WGS sequence"/>
</dbReference>
<evidence type="ECO:0000313" key="12">
    <source>
        <dbReference type="Proteomes" id="UP000441208"/>
    </source>
</evidence>
<dbReference type="InterPro" id="IPR024079">
    <property type="entry name" value="MetalloPept_cat_dom_sf"/>
</dbReference>
<protein>
    <submittedName>
        <fullName evidence="8">Uncharacterized protein</fullName>
    </submittedName>
</protein>
<proteinExistence type="predicted"/>
<evidence type="ECO:0000256" key="5">
    <source>
        <dbReference type="ARBA" id="ARBA00022833"/>
    </source>
</evidence>
<dbReference type="GO" id="GO:0046872">
    <property type="term" value="F:metal ion binding"/>
    <property type="evidence" value="ECO:0007669"/>
    <property type="project" value="UniProtKB-KW"/>
</dbReference>
<evidence type="ECO:0000313" key="11">
    <source>
        <dbReference type="Proteomes" id="UP000433483"/>
    </source>
</evidence>
<evidence type="ECO:0000313" key="10">
    <source>
        <dbReference type="EMBL" id="KAE9333769.1"/>
    </source>
</evidence>
<keyword evidence="11" id="KW-1185">Reference proteome</keyword>
<accession>A0A6A3XG59</accession>
<evidence type="ECO:0000313" key="7">
    <source>
        <dbReference type="EMBL" id="KAE9101587.1"/>
    </source>
</evidence>
<keyword evidence="2" id="KW-0645">Protease</keyword>
<gene>
    <name evidence="9" type="ORF">PF004_g13959</name>
    <name evidence="8" type="ORF">PF005_g14702</name>
    <name evidence="7" type="ORF">PF007_g15096</name>
    <name evidence="10" type="ORF">PF008_g14278</name>
</gene>
<evidence type="ECO:0000256" key="2">
    <source>
        <dbReference type="ARBA" id="ARBA00022670"/>
    </source>
</evidence>
<dbReference type="GO" id="GO:0008237">
    <property type="term" value="F:metallopeptidase activity"/>
    <property type="evidence" value="ECO:0007669"/>
    <property type="project" value="UniProtKB-KW"/>
</dbReference>
<dbReference type="EMBL" id="QXGC01000872">
    <property type="protein sequence ID" value="KAE9218133.1"/>
    <property type="molecule type" value="Genomic_DNA"/>
</dbReference>
<dbReference type="Proteomes" id="UP000441208">
    <property type="component" value="Unassembled WGS sequence"/>
</dbReference>
<keyword evidence="3" id="KW-0479">Metal-binding</keyword>
<sequence>MSWDDDRPAKKRSKASDGIFGGQLSLEDILDAAIALLPTDAYALLLLVDHDLYEEEDNDFCCGRAYGGSRVAVVSSARYNPGLDALQEVEVEHAWPASHCQTYVDACVRNADDGRAPSRKKVKMAAKNEAHASSAMQAAVRAFALVPASSQSDGTLWLARVCRTASHELGHCFGMDHCVYYACSMQGSAGLSEDARQPPYLCPVDLAKVLCATGADTSDWYRALLKFCERFEDQDRTFAAFSAWLRHRLSTVSEESSSS</sequence>
<dbReference type="Gene3D" id="3.40.390.10">
    <property type="entry name" value="Collagenase (Catalytic Domain)"/>
    <property type="match status" value="1"/>
</dbReference>
<dbReference type="Proteomes" id="UP000486351">
    <property type="component" value="Unassembled WGS sequence"/>
</dbReference>
<evidence type="ECO:0000313" key="14">
    <source>
        <dbReference type="Proteomes" id="UP000486351"/>
    </source>
</evidence>
<dbReference type="Proteomes" id="UP000433483">
    <property type="component" value="Unassembled WGS sequence"/>
</dbReference>
<evidence type="ECO:0000313" key="9">
    <source>
        <dbReference type="EMBL" id="KAE9218133.1"/>
    </source>
</evidence>
<dbReference type="Pfam" id="PF07998">
    <property type="entry name" value="Peptidase_M54"/>
    <property type="match status" value="1"/>
</dbReference>
<dbReference type="OrthoDB" id="2365600at2759"/>
<dbReference type="PANTHER" id="PTHR15910">
    <property type="entry name" value="ARCHAEMETZINCIN"/>
    <property type="match status" value="1"/>
</dbReference>
<comment type="cofactor">
    <cofactor evidence="1">
        <name>Zn(2+)</name>
        <dbReference type="ChEBI" id="CHEBI:29105"/>
    </cofactor>
</comment>
<evidence type="ECO:0000256" key="3">
    <source>
        <dbReference type="ARBA" id="ARBA00022723"/>
    </source>
</evidence>
<evidence type="ECO:0000256" key="1">
    <source>
        <dbReference type="ARBA" id="ARBA00001947"/>
    </source>
</evidence>
<dbReference type="EMBL" id="QXFZ01000908">
    <property type="protein sequence ID" value="KAE9101587.1"/>
    <property type="molecule type" value="Genomic_DNA"/>
</dbReference>
<reference evidence="11 12" key="1">
    <citation type="submission" date="2018-08" db="EMBL/GenBank/DDBJ databases">
        <title>Genomic investigation of the strawberry pathogen Phytophthora fragariae indicates pathogenicity is determined by transcriptional variation in three key races.</title>
        <authorList>
            <person name="Adams T.M."/>
            <person name="Armitage A.D."/>
            <person name="Sobczyk M.K."/>
            <person name="Bates H.J."/>
            <person name="Dunwell J.M."/>
            <person name="Nellist C.F."/>
            <person name="Harrison R.J."/>
        </authorList>
    </citation>
    <scope>NUCLEOTIDE SEQUENCE [LARGE SCALE GENOMIC DNA]</scope>
    <source>
        <strain evidence="9 13">BC-23</strain>
        <strain evidence="8 11">NOV-27</strain>
        <strain evidence="7 12">NOV-71</strain>
        <strain evidence="10 14">NOV-77</strain>
    </source>
</reference>
<dbReference type="SUPFAM" id="SSF55486">
    <property type="entry name" value="Metalloproteases ('zincins'), catalytic domain"/>
    <property type="match status" value="1"/>
</dbReference>
<comment type="caution">
    <text evidence="8">The sequence shown here is derived from an EMBL/GenBank/DDBJ whole genome shotgun (WGS) entry which is preliminary data.</text>
</comment>
<dbReference type="InterPro" id="IPR012962">
    <property type="entry name" value="Pept_M54_archaemetzincn"/>
</dbReference>
<evidence type="ECO:0000313" key="13">
    <source>
        <dbReference type="Proteomes" id="UP000476176"/>
    </source>
</evidence>
<name>A0A6A3XG59_9STRA</name>
<keyword evidence="4" id="KW-0378">Hydrolase</keyword>
<organism evidence="8 11">
    <name type="scientific">Phytophthora fragariae</name>
    <dbReference type="NCBI Taxonomy" id="53985"/>
    <lineage>
        <taxon>Eukaryota</taxon>
        <taxon>Sar</taxon>
        <taxon>Stramenopiles</taxon>
        <taxon>Oomycota</taxon>
        <taxon>Peronosporomycetes</taxon>
        <taxon>Peronosporales</taxon>
        <taxon>Peronosporaceae</taxon>
        <taxon>Phytophthora</taxon>
    </lineage>
</organism>
<keyword evidence="6" id="KW-0482">Metalloprotease</keyword>
<evidence type="ECO:0000256" key="4">
    <source>
        <dbReference type="ARBA" id="ARBA00022801"/>
    </source>
</evidence>
<dbReference type="PANTHER" id="PTHR15910:SF1">
    <property type="entry name" value="ARCHAEMETZINCIN-2"/>
    <property type="match status" value="1"/>
</dbReference>
<dbReference type="EMBL" id="QXGB01000879">
    <property type="protein sequence ID" value="KAE9202103.1"/>
    <property type="molecule type" value="Genomic_DNA"/>
</dbReference>
<evidence type="ECO:0000256" key="6">
    <source>
        <dbReference type="ARBA" id="ARBA00023049"/>
    </source>
</evidence>
<dbReference type="CDD" id="cd11375">
    <property type="entry name" value="Peptidase_M54"/>
    <property type="match status" value="1"/>
</dbReference>
<dbReference type="EMBL" id="QXFY01000878">
    <property type="protein sequence ID" value="KAE9333769.1"/>
    <property type="molecule type" value="Genomic_DNA"/>
</dbReference>
<keyword evidence="5" id="KW-0862">Zinc</keyword>
<evidence type="ECO:0000313" key="8">
    <source>
        <dbReference type="EMBL" id="KAE9202103.1"/>
    </source>
</evidence>
<dbReference type="GO" id="GO:0006508">
    <property type="term" value="P:proteolysis"/>
    <property type="evidence" value="ECO:0007669"/>
    <property type="project" value="UniProtKB-KW"/>
</dbReference>